<comment type="caution">
    <text evidence="2">The sequence shown here is derived from an EMBL/GenBank/DDBJ whole genome shotgun (WGS) entry which is preliminary data.</text>
</comment>
<dbReference type="RefSeq" id="WP_344428199.1">
    <property type="nucleotide sequence ID" value="NZ_BAAAQK010000034.1"/>
</dbReference>
<keyword evidence="1" id="KW-1133">Transmembrane helix</keyword>
<keyword evidence="1" id="KW-0812">Transmembrane</keyword>
<evidence type="ECO:0000313" key="2">
    <source>
        <dbReference type="EMBL" id="GAA1880985.1"/>
    </source>
</evidence>
<feature type="transmembrane region" description="Helical" evidence="1">
    <location>
        <begin position="162"/>
        <end position="182"/>
    </location>
</feature>
<keyword evidence="3" id="KW-1185">Reference proteome</keyword>
<dbReference type="EMBL" id="BAAAQK010000034">
    <property type="protein sequence ID" value="GAA1880985.1"/>
    <property type="molecule type" value="Genomic_DNA"/>
</dbReference>
<feature type="transmembrane region" description="Helical" evidence="1">
    <location>
        <begin position="134"/>
        <end position="156"/>
    </location>
</feature>
<keyword evidence="1" id="KW-0472">Membrane</keyword>
<dbReference type="Proteomes" id="UP001500449">
    <property type="component" value="Unassembled WGS sequence"/>
</dbReference>
<evidence type="ECO:0008006" key="4">
    <source>
        <dbReference type="Google" id="ProtNLM"/>
    </source>
</evidence>
<feature type="transmembrane region" description="Helical" evidence="1">
    <location>
        <begin position="6"/>
        <end position="23"/>
    </location>
</feature>
<evidence type="ECO:0000313" key="3">
    <source>
        <dbReference type="Proteomes" id="UP001500449"/>
    </source>
</evidence>
<sequence length="191" mass="18861">MPNEWLAGWGALVAVLGLLLCFVGGRALRAAAFCAGLGVGSSLAGLLGAGLPVRLLTGALSGLCALLLTALVVGTALFVVGALAGGAVALAVLRTVRPEAWGWGVTVAVVALVALVCAIGVLRFRRPLVQVLTALGGASLVLLGVTLLGPAGIAFLNDPGTAAESIAATAALLALAVGGWLVQRRRAGTRL</sequence>
<organism evidence="2 3">
    <name type="scientific">Pseudonocardia ailaonensis</name>
    <dbReference type="NCBI Taxonomy" id="367279"/>
    <lineage>
        <taxon>Bacteria</taxon>
        <taxon>Bacillati</taxon>
        <taxon>Actinomycetota</taxon>
        <taxon>Actinomycetes</taxon>
        <taxon>Pseudonocardiales</taxon>
        <taxon>Pseudonocardiaceae</taxon>
        <taxon>Pseudonocardia</taxon>
    </lineage>
</organism>
<accession>A0ABN2NQ55</accession>
<name>A0ABN2NQ55_9PSEU</name>
<protein>
    <recommendedName>
        <fullName evidence="4">DUF4203 domain-containing protein</fullName>
    </recommendedName>
</protein>
<gene>
    <name evidence="2" type="ORF">GCM10009836_72830</name>
</gene>
<feature type="transmembrane region" description="Helical" evidence="1">
    <location>
        <begin position="30"/>
        <end position="49"/>
    </location>
</feature>
<proteinExistence type="predicted"/>
<reference evidence="2 3" key="1">
    <citation type="journal article" date="2019" name="Int. J. Syst. Evol. Microbiol.">
        <title>The Global Catalogue of Microorganisms (GCM) 10K type strain sequencing project: providing services to taxonomists for standard genome sequencing and annotation.</title>
        <authorList>
            <consortium name="The Broad Institute Genomics Platform"/>
            <consortium name="The Broad Institute Genome Sequencing Center for Infectious Disease"/>
            <person name="Wu L."/>
            <person name="Ma J."/>
        </authorList>
    </citation>
    <scope>NUCLEOTIDE SEQUENCE [LARGE SCALE GENOMIC DNA]</scope>
    <source>
        <strain evidence="2 3">JCM 16009</strain>
    </source>
</reference>
<feature type="transmembrane region" description="Helical" evidence="1">
    <location>
        <begin position="100"/>
        <end position="122"/>
    </location>
</feature>
<evidence type="ECO:0000256" key="1">
    <source>
        <dbReference type="SAM" id="Phobius"/>
    </source>
</evidence>